<sequence>MQLCGGLFDHVVYAGYTGNTLATYKAVGQTLSLEEQFIYGSSRIGVIRSNLPASLTITGSTVPGIDYVFQDTLTAQDY</sequence>
<protein>
    <submittedName>
        <fullName evidence="1">Uncharacterized protein</fullName>
    </submittedName>
</protein>
<name>A0AAJ5WQL6_9BACT</name>
<organism evidence="1 2">
    <name type="scientific">Candidatus Pseudobacter hemicellulosilyticus</name>
    <dbReference type="NCBI Taxonomy" id="3121375"/>
    <lineage>
        <taxon>Bacteria</taxon>
        <taxon>Pseudomonadati</taxon>
        <taxon>Bacteroidota</taxon>
        <taxon>Chitinophagia</taxon>
        <taxon>Chitinophagales</taxon>
        <taxon>Chitinophagaceae</taxon>
        <taxon>Pseudobacter</taxon>
    </lineage>
</organism>
<dbReference type="AlphaFoldDB" id="A0AAJ5WQL6"/>
<evidence type="ECO:0000313" key="2">
    <source>
        <dbReference type="Proteomes" id="UP001220610"/>
    </source>
</evidence>
<accession>A0AAJ5WQL6</accession>
<reference evidence="1" key="1">
    <citation type="submission" date="2023-03" db="EMBL/GenBank/DDBJ databases">
        <title>Andean soil-derived lignocellulolytic bacterial consortium as a source of novel taxa and putative plastic-active enzymes.</title>
        <authorList>
            <person name="Diaz-Garcia L."/>
            <person name="Chuvochina M."/>
            <person name="Feuerriegel G."/>
            <person name="Bunk B."/>
            <person name="Sproer C."/>
            <person name="Streit W.R."/>
            <person name="Rodriguez L.M."/>
            <person name="Overmann J."/>
            <person name="Jimenez D.J."/>
        </authorList>
    </citation>
    <scope>NUCLEOTIDE SEQUENCE</scope>
    <source>
        <strain evidence="1">MAG 7</strain>
    </source>
</reference>
<evidence type="ECO:0000313" key="1">
    <source>
        <dbReference type="EMBL" id="WEK34274.1"/>
    </source>
</evidence>
<proteinExistence type="predicted"/>
<gene>
    <name evidence="1" type="ORF">P0Y53_17445</name>
</gene>
<dbReference type="EMBL" id="CP119311">
    <property type="protein sequence ID" value="WEK34274.1"/>
    <property type="molecule type" value="Genomic_DNA"/>
</dbReference>
<dbReference type="Proteomes" id="UP001220610">
    <property type="component" value="Chromosome"/>
</dbReference>